<dbReference type="InterPro" id="IPR041577">
    <property type="entry name" value="RT_RNaseH_2"/>
</dbReference>
<dbReference type="SUPFAM" id="SSF53098">
    <property type="entry name" value="Ribonuclease H-like"/>
    <property type="match status" value="1"/>
</dbReference>
<protein>
    <recommendedName>
        <fullName evidence="1">Integrase catalytic domain-containing protein</fullName>
    </recommendedName>
</protein>
<keyword evidence="3" id="KW-1185">Reference proteome</keyword>
<dbReference type="InterPro" id="IPR043502">
    <property type="entry name" value="DNA/RNA_pol_sf"/>
</dbReference>
<evidence type="ECO:0000259" key="1">
    <source>
        <dbReference type="PROSITE" id="PS50994"/>
    </source>
</evidence>
<dbReference type="InterPro" id="IPR001584">
    <property type="entry name" value="Integrase_cat-core"/>
</dbReference>
<dbReference type="Gene3D" id="3.30.420.10">
    <property type="entry name" value="Ribonuclease H-like superfamily/Ribonuclease H"/>
    <property type="match status" value="1"/>
</dbReference>
<proteinExistence type="predicted"/>
<dbReference type="InterPro" id="IPR056924">
    <property type="entry name" value="SH3_Tf2-1"/>
</dbReference>
<dbReference type="Proteomes" id="UP001318860">
    <property type="component" value="Unassembled WGS sequence"/>
</dbReference>
<organism evidence="2 3">
    <name type="scientific">Rehmannia glutinosa</name>
    <name type="common">Chinese foxglove</name>
    <dbReference type="NCBI Taxonomy" id="99300"/>
    <lineage>
        <taxon>Eukaryota</taxon>
        <taxon>Viridiplantae</taxon>
        <taxon>Streptophyta</taxon>
        <taxon>Embryophyta</taxon>
        <taxon>Tracheophyta</taxon>
        <taxon>Spermatophyta</taxon>
        <taxon>Magnoliopsida</taxon>
        <taxon>eudicotyledons</taxon>
        <taxon>Gunneridae</taxon>
        <taxon>Pentapetalae</taxon>
        <taxon>asterids</taxon>
        <taxon>lamiids</taxon>
        <taxon>Lamiales</taxon>
        <taxon>Orobanchaceae</taxon>
        <taxon>Rehmannieae</taxon>
        <taxon>Rehmannia</taxon>
    </lineage>
</organism>
<dbReference type="CDD" id="cd09274">
    <property type="entry name" value="RNase_HI_RT_Ty3"/>
    <property type="match status" value="1"/>
</dbReference>
<dbReference type="EMBL" id="JABTTQ020000757">
    <property type="protein sequence ID" value="KAK6138050.1"/>
    <property type="molecule type" value="Genomic_DNA"/>
</dbReference>
<dbReference type="Pfam" id="PF24626">
    <property type="entry name" value="SH3_Tf2-1"/>
    <property type="match status" value="1"/>
</dbReference>
<dbReference type="Gene3D" id="3.30.70.270">
    <property type="match status" value="1"/>
</dbReference>
<dbReference type="SUPFAM" id="SSF56672">
    <property type="entry name" value="DNA/RNA polymerases"/>
    <property type="match status" value="1"/>
</dbReference>
<comment type="caution">
    <text evidence="2">The sequence shown here is derived from an EMBL/GenBank/DDBJ whole genome shotgun (WGS) entry which is preliminary data.</text>
</comment>
<feature type="domain" description="Integrase catalytic" evidence="1">
    <location>
        <begin position="183"/>
        <end position="313"/>
    </location>
</feature>
<evidence type="ECO:0000313" key="3">
    <source>
        <dbReference type="Proteomes" id="UP001318860"/>
    </source>
</evidence>
<dbReference type="InterPro" id="IPR012337">
    <property type="entry name" value="RNaseH-like_sf"/>
</dbReference>
<dbReference type="InterPro" id="IPR043128">
    <property type="entry name" value="Rev_trsase/Diguanyl_cyclase"/>
</dbReference>
<dbReference type="PROSITE" id="PS50994">
    <property type="entry name" value="INTEGRASE"/>
    <property type="match status" value="1"/>
</dbReference>
<dbReference type="PANTHER" id="PTHR35046:SF18">
    <property type="entry name" value="RNA-DIRECTED DNA POLYMERASE"/>
    <property type="match status" value="1"/>
</dbReference>
<dbReference type="Gene3D" id="3.10.20.370">
    <property type="match status" value="1"/>
</dbReference>
<dbReference type="PANTHER" id="PTHR35046">
    <property type="entry name" value="ZINC KNUCKLE (CCHC-TYPE) FAMILY PROTEIN"/>
    <property type="match status" value="1"/>
</dbReference>
<accession>A0ABR0VS01</accession>
<dbReference type="Pfam" id="PF17919">
    <property type="entry name" value="RT_RNaseH_2"/>
    <property type="match status" value="1"/>
</dbReference>
<gene>
    <name evidence="2" type="ORF">DH2020_028214</name>
</gene>
<reference evidence="2 3" key="1">
    <citation type="journal article" date="2021" name="Comput. Struct. Biotechnol. J.">
        <title>De novo genome assembly of the potent medicinal plant Rehmannia glutinosa using nanopore technology.</title>
        <authorList>
            <person name="Ma L."/>
            <person name="Dong C."/>
            <person name="Song C."/>
            <person name="Wang X."/>
            <person name="Zheng X."/>
            <person name="Niu Y."/>
            <person name="Chen S."/>
            <person name="Feng W."/>
        </authorList>
    </citation>
    <scope>NUCLEOTIDE SEQUENCE [LARGE SCALE GENOMIC DNA]</scope>
    <source>
        <strain evidence="2">DH-2019</strain>
    </source>
</reference>
<sequence length="473" mass="53248">MAPLTDCMHGKSFVWTPEADAAFQLIKTKLSTAPLLMLPYFSLPFELSCDASKVGVGAVLSQGGHPIAYFSEKLSGPRLRYSAYDMEFYAVVRAVRYWRHYLFQREFVLFTNHEALKYISNQDSVSARHAGCVAFLQQFTFVIKHKSGILNRVADALSRRNLLESGSSKDFLLVDGFLFKGVQLCIPSSSLRLEIIGELHSVGHVGRDRSIDTQRGFDSIFVVVDRFSKMVHFIPCKRTSDAVHVAQLFFCEIYRMHGLPSSIISDRDTRFLSHFWRSLWRMVNTQLNFSSAYHPQTDGQTEVVNRSLGNLLRCLIVFGIIPRGPLDLVALPSSARPDLRAADLIGELQRVHSAAQANLMASSAKYKVAADVHRRVVDFQVGDFVWAVLTKDRYPAHEFNKLSARKVGPLEIVEKINSNAYRLKLPAHLRTSDVFNVKHLIPFVGDNSPGDEIESDLRVNRVKEGENDGDEIA</sequence>
<evidence type="ECO:0000313" key="2">
    <source>
        <dbReference type="EMBL" id="KAK6138050.1"/>
    </source>
</evidence>
<name>A0ABR0VS01_REHGL</name>
<dbReference type="InterPro" id="IPR036397">
    <property type="entry name" value="RNaseH_sf"/>
</dbReference>